<protein>
    <submittedName>
        <fullName evidence="2">Uncharacterized protein</fullName>
    </submittedName>
</protein>
<keyword evidence="1" id="KW-0812">Transmembrane</keyword>
<evidence type="ECO:0000313" key="2">
    <source>
        <dbReference type="EMBL" id="BET38852.1"/>
    </source>
</evidence>
<organism evidence="2 3">
    <name type="scientific">Spiroplasma ixodetis</name>
    <dbReference type="NCBI Taxonomy" id="2141"/>
    <lineage>
        <taxon>Bacteria</taxon>
        <taxon>Bacillati</taxon>
        <taxon>Mycoplasmatota</taxon>
        <taxon>Mollicutes</taxon>
        <taxon>Entomoplasmatales</taxon>
        <taxon>Spiroplasmataceae</taxon>
        <taxon>Spiroplasma</taxon>
    </lineage>
</organism>
<feature type="transmembrane region" description="Helical" evidence="1">
    <location>
        <begin position="57"/>
        <end position="82"/>
    </location>
</feature>
<dbReference type="Proteomes" id="UP001473424">
    <property type="component" value="Chromosome"/>
</dbReference>
<keyword evidence="3" id="KW-1185">Reference proteome</keyword>
<gene>
    <name evidence="2" type="ORF">SAP269_14410</name>
</gene>
<feature type="transmembrane region" description="Helical" evidence="1">
    <location>
        <begin position="6"/>
        <end position="24"/>
    </location>
</feature>
<keyword evidence="1" id="KW-0472">Membrane</keyword>
<dbReference type="EMBL" id="AP028955">
    <property type="protein sequence ID" value="BET38852.1"/>
    <property type="molecule type" value="Genomic_DNA"/>
</dbReference>
<dbReference type="RefSeq" id="WP_353305781.1">
    <property type="nucleotide sequence ID" value="NZ_AP028955.1"/>
</dbReference>
<reference evidence="3" key="1">
    <citation type="journal article" date="2024" name="FEMS Microbiol. Lett.">
        <title>Genomic insights into Spiroplasma endosymbionts that induce male-killing and protective phenotypes in the pea aphid.</title>
        <authorList>
            <person name="Arai H."/>
            <person name="Legeai F."/>
            <person name="Kageyama D."/>
            <person name="Sugio A."/>
            <person name="Simon J.C."/>
        </authorList>
    </citation>
    <scope>NUCLEOTIDE SEQUENCE [LARGE SCALE GENOMIC DNA]</scope>
    <source>
        <strain evidence="3">sAp269</strain>
    </source>
</reference>
<feature type="transmembrane region" description="Helical" evidence="1">
    <location>
        <begin position="31"/>
        <end position="51"/>
    </location>
</feature>
<evidence type="ECO:0000256" key="1">
    <source>
        <dbReference type="SAM" id="Phobius"/>
    </source>
</evidence>
<proteinExistence type="predicted"/>
<evidence type="ECO:0000313" key="3">
    <source>
        <dbReference type="Proteomes" id="UP001473424"/>
    </source>
</evidence>
<name>A0ABM8JNC2_9MOLU</name>
<keyword evidence="1" id="KW-1133">Transmembrane helix</keyword>
<sequence length="121" mass="13516">MIVCLTTYGILIFILVMINSRKAFEQRIGYILSLVIGVASIVVTLLPLIIVSIGNGVITLVLGLSFVFIGLNDVFVACGSLFGLISAKKHYKFMRCKEKVDYIYFLLFIYLLHGNCKFVNV</sequence>
<accession>A0ABM8JNC2</accession>